<evidence type="ECO:0000313" key="1">
    <source>
        <dbReference type="EMBL" id="KAG6507460.1"/>
    </source>
</evidence>
<dbReference type="PANTHER" id="PTHR47592:SF31">
    <property type="entry name" value="ZINC FINGER, CCHC-TYPE-RELATED"/>
    <property type="match status" value="1"/>
</dbReference>
<comment type="caution">
    <text evidence="1">The sequence shown here is derived from an EMBL/GenBank/DDBJ whole genome shotgun (WGS) entry which is preliminary data.</text>
</comment>
<evidence type="ECO:0000313" key="2">
    <source>
        <dbReference type="Proteomes" id="UP000734854"/>
    </source>
</evidence>
<dbReference type="PANTHER" id="PTHR47592">
    <property type="entry name" value="PBF68 PROTEIN"/>
    <property type="match status" value="1"/>
</dbReference>
<proteinExistence type="predicted"/>
<dbReference type="EMBL" id="JACMSC010000009">
    <property type="protein sequence ID" value="KAG6507460.1"/>
    <property type="molecule type" value="Genomic_DNA"/>
</dbReference>
<dbReference type="AlphaFoldDB" id="A0A8J5GN92"/>
<gene>
    <name evidence="1" type="ORF">ZIOFF_032805</name>
</gene>
<dbReference type="Proteomes" id="UP000734854">
    <property type="component" value="Unassembled WGS sequence"/>
</dbReference>
<protein>
    <submittedName>
        <fullName evidence="1">Uncharacterized protein</fullName>
    </submittedName>
</protein>
<reference evidence="1 2" key="1">
    <citation type="submission" date="2020-08" db="EMBL/GenBank/DDBJ databases">
        <title>Plant Genome Project.</title>
        <authorList>
            <person name="Zhang R.-G."/>
        </authorList>
    </citation>
    <scope>NUCLEOTIDE SEQUENCE [LARGE SCALE GENOMIC DNA]</scope>
    <source>
        <tissue evidence="1">Rhizome</tissue>
    </source>
</reference>
<accession>A0A8J5GN92</accession>
<sequence length="198" mass="22968">MESTQESAINVMNQDFVKLDRLDGMGTNFNQWKDKFIFFLTALKVTYVLNLDLPVIPPPTKDDSEELRKQQAKREEDEVLCSGHILNTLLDTLYDLFTAVKNPREIWTTLEHKYATQEQGSDKFLVKKYFEFKLDDNSPLIDQIHNLFSISTPQPRSLPKPLERTSLLQTIHTSYVEKRRHDPKSFGMLAEELGGHPQ</sequence>
<name>A0A8J5GN92_ZINOF</name>
<organism evidence="1 2">
    <name type="scientific">Zingiber officinale</name>
    <name type="common">Ginger</name>
    <name type="synonym">Amomum zingiber</name>
    <dbReference type="NCBI Taxonomy" id="94328"/>
    <lineage>
        <taxon>Eukaryota</taxon>
        <taxon>Viridiplantae</taxon>
        <taxon>Streptophyta</taxon>
        <taxon>Embryophyta</taxon>
        <taxon>Tracheophyta</taxon>
        <taxon>Spermatophyta</taxon>
        <taxon>Magnoliopsida</taxon>
        <taxon>Liliopsida</taxon>
        <taxon>Zingiberales</taxon>
        <taxon>Zingiberaceae</taxon>
        <taxon>Zingiber</taxon>
    </lineage>
</organism>
<dbReference type="Pfam" id="PF14223">
    <property type="entry name" value="Retrotran_gag_2"/>
    <property type="match status" value="1"/>
</dbReference>
<keyword evidence="2" id="KW-1185">Reference proteome</keyword>